<evidence type="ECO:0000313" key="13">
    <source>
        <dbReference type="EMBL" id="OQV19780.1"/>
    </source>
</evidence>
<keyword evidence="7" id="KW-0829">Tyrosine-protein kinase</keyword>
<dbReference type="FunFam" id="1.10.510.10:FF:001512">
    <property type="entry name" value="Receptor tyrosine-protein kinase erbB-2"/>
    <property type="match status" value="1"/>
</dbReference>
<feature type="binding site" evidence="10">
    <location>
        <position position="115"/>
    </location>
    <ligand>
        <name>ATP</name>
        <dbReference type="ChEBI" id="CHEBI:30616"/>
    </ligand>
</feature>
<dbReference type="InterPro" id="IPR008266">
    <property type="entry name" value="Tyr_kinase_AS"/>
</dbReference>
<keyword evidence="4" id="KW-0418">Kinase</keyword>
<dbReference type="OrthoDB" id="5966694at2759"/>
<feature type="binding site" evidence="11">
    <location>
        <position position="129"/>
    </location>
    <ligand>
        <name>Mg(2+)</name>
        <dbReference type="ChEBI" id="CHEBI:18420"/>
    </ligand>
</feature>
<dbReference type="SMART" id="SM00219">
    <property type="entry name" value="TyrKc"/>
    <property type="match status" value="1"/>
</dbReference>
<dbReference type="GO" id="GO:0051130">
    <property type="term" value="P:positive regulation of cellular component organization"/>
    <property type="evidence" value="ECO:0007669"/>
    <property type="project" value="UniProtKB-ARBA"/>
</dbReference>
<dbReference type="GO" id="GO:0046872">
    <property type="term" value="F:metal ion binding"/>
    <property type="evidence" value="ECO:0007669"/>
    <property type="project" value="UniProtKB-KW"/>
</dbReference>
<comment type="caution">
    <text evidence="13">The sequence shown here is derived from an EMBL/GenBank/DDBJ whole genome shotgun (WGS) entry which is preliminary data.</text>
</comment>
<keyword evidence="5 10" id="KW-0067">ATP-binding</keyword>
<dbReference type="InterPro" id="IPR020635">
    <property type="entry name" value="Tyr_kinase_cat_dom"/>
</dbReference>
<keyword evidence="11" id="KW-0479">Metal-binding</keyword>
<evidence type="ECO:0000259" key="12">
    <source>
        <dbReference type="PROSITE" id="PS50011"/>
    </source>
</evidence>
<comment type="catalytic activity">
    <reaction evidence="8">
        <text>L-tyrosyl-[protein] + ATP = O-phospho-L-tyrosyl-[protein] + ADP + H(+)</text>
        <dbReference type="Rhea" id="RHEA:10596"/>
        <dbReference type="Rhea" id="RHEA-COMP:10136"/>
        <dbReference type="Rhea" id="RHEA-COMP:20101"/>
        <dbReference type="ChEBI" id="CHEBI:15378"/>
        <dbReference type="ChEBI" id="CHEBI:30616"/>
        <dbReference type="ChEBI" id="CHEBI:46858"/>
        <dbReference type="ChEBI" id="CHEBI:61978"/>
        <dbReference type="ChEBI" id="CHEBI:456216"/>
        <dbReference type="EC" id="2.7.10.1"/>
    </reaction>
</comment>
<evidence type="ECO:0000256" key="10">
    <source>
        <dbReference type="PIRSR" id="PIRSR000615-2"/>
    </source>
</evidence>
<dbReference type="GO" id="GO:0043235">
    <property type="term" value="C:receptor complex"/>
    <property type="evidence" value="ECO:0007669"/>
    <property type="project" value="TreeGrafter"/>
</dbReference>
<dbReference type="PANTHER" id="PTHR24416:SF600">
    <property type="entry name" value="PDGF- AND VEGF-RECEPTOR RELATED, ISOFORM J"/>
    <property type="match status" value="1"/>
</dbReference>
<dbReference type="CDD" id="cd00192">
    <property type="entry name" value="PTKc"/>
    <property type="match status" value="1"/>
</dbReference>
<protein>
    <submittedName>
        <fullName evidence="13">Fibroblast growth factor receptor 3</fullName>
    </submittedName>
</protein>
<name>A0A1W0WX47_HYPEX</name>
<dbReference type="GO" id="GO:0030182">
    <property type="term" value="P:neuron differentiation"/>
    <property type="evidence" value="ECO:0007669"/>
    <property type="project" value="UniProtKB-ARBA"/>
</dbReference>
<dbReference type="InterPro" id="IPR011009">
    <property type="entry name" value="Kinase-like_dom_sf"/>
</dbReference>
<dbReference type="InterPro" id="IPR000719">
    <property type="entry name" value="Prot_kinase_dom"/>
</dbReference>
<keyword evidence="2" id="KW-0808">Transferase</keyword>
<dbReference type="EMBL" id="MTYJ01000036">
    <property type="protein sequence ID" value="OQV19780.1"/>
    <property type="molecule type" value="Genomic_DNA"/>
</dbReference>
<evidence type="ECO:0000256" key="8">
    <source>
        <dbReference type="ARBA" id="ARBA00051243"/>
    </source>
</evidence>
<dbReference type="GO" id="GO:0004714">
    <property type="term" value="F:transmembrane receptor protein tyrosine kinase activity"/>
    <property type="evidence" value="ECO:0007669"/>
    <property type="project" value="UniProtKB-EC"/>
</dbReference>
<dbReference type="Proteomes" id="UP000192578">
    <property type="component" value="Unassembled WGS sequence"/>
</dbReference>
<evidence type="ECO:0000256" key="6">
    <source>
        <dbReference type="ARBA" id="ARBA00023136"/>
    </source>
</evidence>
<comment type="subcellular location">
    <subcellularLocation>
        <location evidence="1">Endomembrane system</location>
    </subcellularLocation>
</comment>
<dbReference type="AlphaFoldDB" id="A0A1W0WX47"/>
<evidence type="ECO:0000256" key="2">
    <source>
        <dbReference type="ARBA" id="ARBA00022679"/>
    </source>
</evidence>
<dbReference type="PIRSF" id="PIRSF000615">
    <property type="entry name" value="TyrPK_CSF1-R"/>
    <property type="match status" value="1"/>
</dbReference>
<dbReference type="GO" id="GO:0048468">
    <property type="term" value="P:cell development"/>
    <property type="evidence" value="ECO:0007669"/>
    <property type="project" value="UniProtKB-ARBA"/>
</dbReference>
<feature type="active site" description="Proton acceptor" evidence="9">
    <location>
        <position position="111"/>
    </location>
</feature>
<reference evidence="14" key="1">
    <citation type="submission" date="2017-01" db="EMBL/GenBank/DDBJ databases">
        <title>Comparative genomics of anhydrobiosis in the tardigrade Hypsibius dujardini.</title>
        <authorList>
            <person name="Yoshida Y."/>
            <person name="Koutsovoulos G."/>
            <person name="Laetsch D."/>
            <person name="Stevens L."/>
            <person name="Kumar S."/>
            <person name="Horikawa D."/>
            <person name="Ishino K."/>
            <person name="Komine S."/>
            <person name="Tomita M."/>
            <person name="Blaxter M."/>
            <person name="Arakawa K."/>
        </authorList>
    </citation>
    <scope>NUCLEOTIDE SEQUENCE [LARGE SCALE GENOMIC DNA]</scope>
    <source>
        <strain evidence="14">Z151</strain>
    </source>
</reference>
<dbReference type="GO" id="GO:0005524">
    <property type="term" value="F:ATP binding"/>
    <property type="evidence" value="ECO:0007669"/>
    <property type="project" value="UniProtKB-KW"/>
</dbReference>
<dbReference type="Gene3D" id="1.10.510.10">
    <property type="entry name" value="Transferase(Phosphotransferase) domain 1"/>
    <property type="match status" value="1"/>
</dbReference>
<accession>A0A1W0WX47</accession>
<dbReference type="GO" id="GO:0012505">
    <property type="term" value="C:endomembrane system"/>
    <property type="evidence" value="ECO:0007669"/>
    <property type="project" value="UniProtKB-SubCell"/>
</dbReference>
<feature type="binding site" evidence="11">
    <location>
        <position position="116"/>
    </location>
    <ligand>
        <name>Mg(2+)</name>
        <dbReference type="ChEBI" id="CHEBI:18420"/>
    </ligand>
</feature>
<keyword evidence="11" id="KW-0460">Magnesium</keyword>
<keyword evidence="6" id="KW-0472">Membrane</keyword>
<evidence type="ECO:0000256" key="3">
    <source>
        <dbReference type="ARBA" id="ARBA00022741"/>
    </source>
</evidence>
<dbReference type="GO" id="GO:0050793">
    <property type="term" value="P:regulation of developmental process"/>
    <property type="evidence" value="ECO:0007669"/>
    <property type="project" value="UniProtKB-ARBA"/>
</dbReference>
<dbReference type="PROSITE" id="PS50011">
    <property type="entry name" value="PROTEIN_KINASE_DOM"/>
    <property type="match status" value="1"/>
</dbReference>
<dbReference type="InterPro" id="IPR001245">
    <property type="entry name" value="Ser-Thr/Tyr_kinase_cat_dom"/>
</dbReference>
<dbReference type="InterPro" id="IPR050122">
    <property type="entry name" value="RTK"/>
</dbReference>
<evidence type="ECO:0000256" key="9">
    <source>
        <dbReference type="PIRSR" id="PIRSR000615-1"/>
    </source>
</evidence>
<keyword evidence="3 10" id="KW-0547">Nucleotide-binding</keyword>
<evidence type="ECO:0000256" key="5">
    <source>
        <dbReference type="ARBA" id="ARBA00022840"/>
    </source>
</evidence>
<evidence type="ECO:0000256" key="7">
    <source>
        <dbReference type="ARBA" id="ARBA00023137"/>
    </source>
</evidence>
<dbReference type="GO" id="GO:0005886">
    <property type="term" value="C:plasma membrane"/>
    <property type="evidence" value="ECO:0007669"/>
    <property type="project" value="TreeGrafter"/>
</dbReference>
<organism evidence="13 14">
    <name type="scientific">Hypsibius exemplaris</name>
    <name type="common">Freshwater tardigrade</name>
    <dbReference type="NCBI Taxonomy" id="2072580"/>
    <lineage>
        <taxon>Eukaryota</taxon>
        <taxon>Metazoa</taxon>
        <taxon>Ecdysozoa</taxon>
        <taxon>Tardigrada</taxon>
        <taxon>Eutardigrada</taxon>
        <taxon>Parachela</taxon>
        <taxon>Hypsibioidea</taxon>
        <taxon>Hypsibiidae</taxon>
        <taxon>Hypsibius</taxon>
    </lineage>
</organism>
<dbReference type="SUPFAM" id="SSF56112">
    <property type="entry name" value="Protein kinase-like (PK-like)"/>
    <property type="match status" value="1"/>
</dbReference>
<dbReference type="Pfam" id="PF07714">
    <property type="entry name" value="PK_Tyr_Ser-Thr"/>
    <property type="match status" value="1"/>
</dbReference>
<evidence type="ECO:0000313" key="14">
    <source>
        <dbReference type="Proteomes" id="UP000192578"/>
    </source>
</evidence>
<evidence type="ECO:0000256" key="11">
    <source>
        <dbReference type="PIRSR" id="PIRSR000615-3"/>
    </source>
</evidence>
<dbReference type="PANTHER" id="PTHR24416">
    <property type="entry name" value="TYROSINE-PROTEIN KINASE RECEPTOR"/>
    <property type="match status" value="1"/>
</dbReference>
<dbReference type="PROSITE" id="PS00109">
    <property type="entry name" value="PROTEIN_KINASE_TYR"/>
    <property type="match status" value="1"/>
</dbReference>
<evidence type="ECO:0000256" key="1">
    <source>
        <dbReference type="ARBA" id="ARBA00004308"/>
    </source>
</evidence>
<feature type="domain" description="Protein kinase" evidence="12">
    <location>
        <begin position="1"/>
        <end position="250"/>
    </location>
</feature>
<proteinExistence type="predicted"/>
<keyword evidence="13" id="KW-0675">Receptor</keyword>
<evidence type="ECO:0000256" key="4">
    <source>
        <dbReference type="ARBA" id="ARBA00022777"/>
    </source>
</evidence>
<gene>
    <name evidence="13" type="ORF">BV898_06319</name>
</gene>
<keyword evidence="14" id="KW-1185">Reference proteome</keyword>
<dbReference type="GO" id="GO:0007169">
    <property type="term" value="P:cell surface receptor protein tyrosine kinase signaling pathway"/>
    <property type="evidence" value="ECO:0007669"/>
    <property type="project" value="TreeGrafter"/>
</dbReference>
<sequence>MSFFAEEEFEGSGDGRPYILLEYCSNGSLVSFLKDRRSSFYSHLNESNNCAPVDYHAMEKQWLQLCDTRGWESETENVAHHMVSTEELIKFAHQISRGMAYLSSRFIIHRDLAARNILVTDGRIMKISDFGLARHGGDTYTVSNVFIALPILWMPPDAILSREFSEKSDVWSFGVLLWEIFSLSLVPFDSPDVAKFSAVAFAEWLLEGHQLAQPAHAPNAIVSLMQSCWCLKPECRPTFSELYARLDEILSTTDTGTSYMLLEETDEVDSRLEELDRQIFDCLQQQD</sequence>
<dbReference type="PRINTS" id="PR00109">
    <property type="entry name" value="TYRKINASE"/>
</dbReference>